<feature type="non-terminal residue" evidence="4">
    <location>
        <position position="133"/>
    </location>
</feature>
<dbReference type="SUPFAM" id="SSF88874">
    <property type="entry name" value="Receptor-binding domain of short tail fibre protein gp12"/>
    <property type="match status" value="1"/>
</dbReference>
<gene>
    <name evidence="4" type="ORF">JKP88DRAFT_137109</name>
</gene>
<protein>
    <recommendedName>
        <fullName evidence="3">Phage tail collar domain-containing protein</fullName>
    </recommendedName>
</protein>
<evidence type="ECO:0000313" key="4">
    <source>
        <dbReference type="EMBL" id="KAG5184001.1"/>
    </source>
</evidence>
<feature type="non-terminal residue" evidence="4">
    <location>
        <position position="1"/>
    </location>
</feature>
<feature type="compositionally biased region" description="Polar residues" evidence="1">
    <location>
        <begin position="115"/>
        <end position="133"/>
    </location>
</feature>
<feature type="chain" id="PRO_5032841610" description="Phage tail collar domain-containing protein" evidence="2">
    <location>
        <begin position="29"/>
        <end position="133"/>
    </location>
</feature>
<feature type="domain" description="Phage tail collar" evidence="3">
    <location>
        <begin position="1"/>
        <end position="42"/>
    </location>
</feature>
<dbReference type="InterPro" id="IPR011083">
    <property type="entry name" value="Phage_tail_collar_dom"/>
</dbReference>
<comment type="caution">
    <text evidence="4">The sequence shown here is derived from an EMBL/GenBank/DDBJ whole genome shotgun (WGS) entry which is preliminary data.</text>
</comment>
<keyword evidence="5" id="KW-1185">Reference proteome</keyword>
<keyword evidence="2" id="KW-0732">Signal</keyword>
<feature type="region of interest" description="Disordered" evidence="1">
    <location>
        <begin position="112"/>
        <end position="133"/>
    </location>
</feature>
<sequence length="133" mass="13718">WLKCDGRSIARTAFPLLFQLLGVSFASADSSTFNLPDARGHVVAAVNTDHTLGTSIGSETHTLSMSEIPSHTHSATIDAAGVHTHSVDSAGSHTHGHNATSVTQGLAFSDGLHTMTGSDDQNPSGTELNLNGA</sequence>
<evidence type="ECO:0000256" key="1">
    <source>
        <dbReference type="SAM" id="MobiDB-lite"/>
    </source>
</evidence>
<dbReference type="OrthoDB" id="10062874at2759"/>
<dbReference type="AlphaFoldDB" id="A0A836CHL5"/>
<evidence type="ECO:0000313" key="5">
    <source>
        <dbReference type="Proteomes" id="UP000664859"/>
    </source>
</evidence>
<dbReference type="Pfam" id="PF07484">
    <property type="entry name" value="Collar"/>
    <property type="match status" value="1"/>
</dbReference>
<dbReference type="Gene3D" id="3.90.1340.10">
    <property type="entry name" value="Phage tail collar domain"/>
    <property type="match status" value="1"/>
</dbReference>
<feature type="signal peptide" evidence="2">
    <location>
        <begin position="1"/>
        <end position="28"/>
    </location>
</feature>
<dbReference type="EMBL" id="JAFCMP010000179">
    <property type="protein sequence ID" value="KAG5184001.1"/>
    <property type="molecule type" value="Genomic_DNA"/>
</dbReference>
<proteinExistence type="predicted"/>
<organism evidence="4 5">
    <name type="scientific">Tribonema minus</name>
    <dbReference type="NCBI Taxonomy" id="303371"/>
    <lineage>
        <taxon>Eukaryota</taxon>
        <taxon>Sar</taxon>
        <taxon>Stramenopiles</taxon>
        <taxon>Ochrophyta</taxon>
        <taxon>PX clade</taxon>
        <taxon>Xanthophyceae</taxon>
        <taxon>Tribonematales</taxon>
        <taxon>Tribonemataceae</taxon>
        <taxon>Tribonema</taxon>
    </lineage>
</organism>
<reference evidence="4" key="1">
    <citation type="submission" date="2021-02" db="EMBL/GenBank/DDBJ databases">
        <title>First Annotated Genome of the Yellow-green Alga Tribonema minus.</title>
        <authorList>
            <person name="Mahan K.M."/>
        </authorList>
    </citation>
    <scope>NUCLEOTIDE SEQUENCE</scope>
    <source>
        <strain evidence="4">UTEX B ZZ1240</strain>
    </source>
</reference>
<dbReference type="InterPro" id="IPR037053">
    <property type="entry name" value="Phage_tail_collar_dom_sf"/>
</dbReference>
<evidence type="ECO:0000256" key="2">
    <source>
        <dbReference type="SAM" id="SignalP"/>
    </source>
</evidence>
<accession>A0A836CHL5</accession>
<evidence type="ECO:0000259" key="3">
    <source>
        <dbReference type="Pfam" id="PF07484"/>
    </source>
</evidence>
<dbReference type="Proteomes" id="UP000664859">
    <property type="component" value="Unassembled WGS sequence"/>
</dbReference>
<name>A0A836CHL5_9STRA</name>